<dbReference type="EMBL" id="BK014997">
    <property type="protein sequence ID" value="DAD86341.1"/>
    <property type="molecule type" value="Genomic_DNA"/>
</dbReference>
<protein>
    <submittedName>
        <fullName evidence="1">Uncharacterized protein</fullName>
    </submittedName>
</protein>
<sequence>MAKLTKHEWDFEFSPWGIQRLLYDLPLDQGNAVYQKLREAWNESEPFEVEVEIPLKEHPHTHVLTVAVDPTTQQVTIERRIGNERFSSCPDCRVAVC</sequence>
<name>A0A8S5MVA8_9CAUD</name>
<evidence type="ECO:0000313" key="1">
    <source>
        <dbReference type="EMBL" id="DAD86341.1"/>
    </source>
</evidence>
<reference evidence="1" key="1">
    <citation type="journal article" date="2021" name="Proc. Natl. Acad. Sci. U.S.A.">
        <title>A Catalog of Tens of Thousands of Viruses from Human Metagenomes Reveals Hidden Associations with Chronic Diseases.</title>
        <authorList>
            <person name="Tisza M.J."/>
            <person name="Buck C.B."/>
        </authorList>
    </citation>
    <scope>NUCLEOTIDE SEQUENCE</scope>
    <source>
        <strain evidence="1">Ctsus30</strain>
    </source>
</reference>
<proteinExistence type="predicted"/>
<organism evidence="1">
    <name type="scientific">Siphoviridae sp. ctsus30</name>
    <dbReference type="NCBI Taxonomy" id="2826488"/>
    <lineage>
        <taxon>Viruses</taxon>
        <taxon>Duplodnaviria</taxon>
        <taxon>Heunggongvirae</taxon>
        <taxon>Uroviricota</taxon>
        <taxon>Caudoviricetes</taxon>
    </lineage>
</organism>
<accession>A0A8S5MVA8</accession>